<evidence type="ECO:0000259" key="9">
    <source>
        <dbReference type="PROSITE" id="PS51202"/>
    </source>
</evidence>
<dbReference type="OrthoDB" id="8611026at2"/>
<dbReference type="InterPro" id="IPR036721">
    <property type="entry name" value="RCK_C_sf"/>
</dbReference>
<keyword evidence="5 8" id="KW-0812">Transmembrane</keyword>
<feature type="transmembrane region" description="Helical" evidence="8">
    <location>
        <begin position="34"/>
        <end position="56"/>
    </location>
</feature>
<feature type="transmembrane region" description="Helical" evidence="8">
    <location>
        <begin position="62"/>
        <end position="81"/>
    </location>
</feature>
<name>A0A7Z7N5W1_9BURK</name>
<dbReference type="Pfam" id="PF02080">
    <property type="entry name" value="TrkA_C"/>
    <property type="match status" value="2"/>
</dbReference>
<proteinExistence type="inferred from homology"/>
<dbReference type="AlphaFoldDB" id="A0A7Z7N5W1"/>
<evidence type="ECO:0000256" key="7">
    <source>
        <dbReference type="ARBA" id="ARBA00023136"/>
    </source>
</evidence>
<feature type="transmembrane region" description="Helical" evidence="8">
    <location>
        <begin position="6"/>
        <end position="27"/>
    </location>
</feature>
<sequence length="563" mass="58454">MSWLTATLRSYPEIAIFLSLGIGYWVGGKSYRGFSLGAVTATLLAAIAIGQLGITISPNVKSVFFLMFLFAVGYGVGPQFVRGIAKDGVPQALFSVVQCVLCLAAPFVAAKLAGYSIGSAAGLFAGSQTISASMGLATDAINRIGLPPDEAEALLNAMPTAYAVTYIFGTIGSAIILATLGPLLLRIDLVAACKEYEATLGGAQELGGAGQAWHKYELRAYRIPEGAPLVGKSVGQAEGSAPAGTRLFIERIRRGGTVQDAKLDDVLQAGDVVAVGGRREQLVDIVGPRGNEVDDAELLAVPAEGVDVYITSKEVDGKTLSELSTLPAARGVFLRKIKRGATETPIPVLPSTKLHRGDTVTLVGRTQDTTAAAKALGVIDRPSNAADIAFVGFAITLGALVGAVVIKVGAVPITLSTAGGALIAGIVFGWLRAIHPTFGRIPEPTIWFMNSVGLNVFIAVVGITAGPGFVKGLQQLGVSLFLWGIFATTVPLIIGMFIAKYVFKFHPALLLGICAGSRTTTAALGMICDAAKSQVPGLGYTVTYAVGNTLLTIWGMVIVMMLT</sequence>
<comment type="caution">
    <text evidence="10">The sequence shown here is derived from an EMBL/GenBank/DDBJ whole genome shotgun (WGS) entry which is preliminary data.</text>
</comment>
<dbReference type="Gene3D" id="3.30.70.1450">
    <property type="entry name" value="Regulator of K+ conductance, C-terminal domain"/>
    <property type="match status" value="1"/>
</dbReference>
<keyword evidence="6 8" id="KW-1133">Transmembrane helix</keyword>
<comment type="similarity">
    <text evidence="2">Belongs to the AAE transporter (TC 2.A.81) family.</text>
</comment>
<dbReference type="PROSITE" id="PS51202">
    <property type="entry name" value="RCK_C"/>
    <property type="match status" value="2"/>
</dbReference>
<dbReference type="InterPro" id="IPR022457">
    <property type="entry name" value="Asp_Ala_antiprt"/>
</dbReference>
<evidence type="ECO:0000313" key="10">
    <source>
        <dbReference type="EMBL" id="SOE82603.1"/>
    </source>
</evidence>
<evidence type="ECO:0000256" key="1">
    <source>
        <dbReference type="ARBA" id="ARBA00004651"/>
    </source>
</evidence>
<keyword evidence="3" id="KW-0813">Transport</keyword>
<feature type="transmembrane region" description="Helical" evidence="8">
    <location>
        <begin position="163"/>
        <end position="185"/>
    </location>
</feature>
<dbReference type="NCBIfam" id="TIGR03802">
    <property type="entry name" value="Asp_Ala_antiprt"/>
    <property type="match status" value="1"/>
</dbReference>
<dbReference type="PANTHER" id="PTHR30445">
    <property type="entry name" value="K(+)_H(+) ANTIPORTER SUBUNIT KHTT"/>
    <property type="match status" value="1"/>
</dbReference>
<feature type="transmembrane region" description="Helical" evidence="8">
    <location>
        <begin position="446"/>
        <end position="470"/>
    </location>
</feature>
<evidence type="ECO:0000256" key="4">
    <source>
        <dbReference type="ARBA" id="ARBA00022475"/>
    </source>
</evidence>
<keyword evidence="4" id="KW-1003">Cell membrane</keyword>
<feature type="transmembrane region" description="Helical" evidence="8">
    <location>
        <begin position="93"/>
        <end position="117"/>
    </location>
</feature>
<organism evidence="10 11">
    <name type="scientific">Caballeronia arationis</name>
    <dbReference type="NCBI Taxonomy" id="1777142"/>
    <lineage>
        <taxon>Bacteria</taxon>
        <taxon>Pseudomonadati</taxon>
        <taxon>Pseudomonadota</taxon>
        <taxon>Betaproteobacteria</taxon>
        <taxon>Burkholderiales</taxon>
        <taxon>Burkholderiaceae</taxon>
        <taxon>Caballeronia</taxon>
    </lineage>
</organism>
<evidence type="ECO:0000256" key="3">
    <source>
        <dbReference type="ARBA" id="ARBA00022448"/>
    </source>
</evidence>
<dbReference type="RefSeq" id="WP_062632699.1">
    <property type="nucleotide sequence ID" value="NZ_FCOG02000005.1"/>
</dbReference>
<evidence type="ECO:0000256" key="2">
    <source>
        <dbReference type="ARBA" id="ARBA00009854"/>
    </source>
</evidence>
<comment type="subcellular location">
    <subcellularLocation>
        <location evidence="1">Cell membrane</location>
        <topology evidence="1">Multi-pass membrane protein</topology>
    </subcellularLocation>
</comment>
<feature type="transmembrane region" description="Helical" evidence="8">
    <location>
        <begin position="388"/>
        <end position="406"/>
    </location>
</feature>
<dbReference type="GO" id="GO:0008324">
    <property type="term" value="F:monoatomic cation transmembrane transporter activity"/>
    <property type="evidence" value="ECO:0007669"/>
    <property type="project" value="InterPro"/>
</dbReference>
<dbReference type="InterPro" id="IPR006037">
    <property type="entry name" value="RCK_C"/>
</dbReference>
<feature type="transmembrane region" description="Helical" evidence="8">
    <location>
        <begin position="508"/>
        <end position="527"/>
    </location>
</feature>
<dbReference type="EMBL" id="OCSU01000002">
    <property type="protein sequence ID" value="SOE82603.1"/>
    <property type="molecule type" value="Genomic_DNA"/>
</dbReference>
<keyword evidence="11" id="KW-1185">Reference proteome</keyword>
<dbReference type="NCBIfam" id="TIGR01625">
    <property type="entry name" value="YidE_YbjL_dupl"/>
    <property type="match status" value="1"/>
</dbReference>
<feature type="transmembrane region" description="Helical" evidence="8">
    <location>
        <begin position="412"/>
        <end position="434"/>
    </location>
</feature>
<feature type="transmembrane region" description="Helical" evidence="8">
    <location>
        <begin position="539"/>
        <end position="562"/>
    </location>
</feature>
<evidence type="ECO:0000313" key="11">
    <source>
        <dbReference type="Proteomes" id="UP000219522"/>
    </source>
</evidence>
<dbReference type="InterPro" id="IPR006512">
    <property type="entry name" value="YidE_YbjL"/>
</dbReference>
<dbReference type="SUPFAM" id="SSF116726">
    <property type="entry name" value="TrkA C-terminal domain-like"/>
    <property type="match status" value="2"/>
</dbReference>
<dbReference type="Pfam" id="PF06826">
    <property type="entry name" value="Asp-Al_Ex"/>
    <property type="match status" value="2"/>
</dbReference>
<dbReference type="GO" id="GO:0005886">
    <property type="term" value="C:plasma membrane"/>
    <property type="evidence" value="ECO:0007669"/>
    <property type="project" value="UniProtKB-SubCell"/>
</dbReference>
<dbReference type="GO" id="GO:0006813">
    <property type="term" value="P:potassium ion transport"/>
    <property type="evidence" value="ECO:0007669"/>
    <property type="project" value="InterPro"/>
</dbReference>
<dbReference type="Proteomes" id="UP000219522">
    <property type="component" value="Unassembled WGS sequence"/>
</dbReference>
<evidence type="ECO:0000256" key="5">
    <source>
        <dbReference type="ARBA" id="ARBA00022692"/>
    </source>
</evidence>
<accession>A0A7Z7N5W1</accession>
<feature type="transmembrane region" description="Helical" evidence="8">
    <location>
        <begin position="476"/>
        <end position="499"/>
    </location>
</feature>
<dbReference type="InterPro" id="IPR050144">
    <property type="entry name" value="AAE_transporter"/>
</dbReference>
<dbReference type="PANTHER" id="PTHR30445:SF9">
    <property type="match status" value="1"/>
</dbReference>
<keyword evidence="7 8" id="KW-0472">Membrane</keyword>
<evidence type="ECO:0000256" key="6">
    <source>
        <dbReference type="ARBA" id="ARBA00022989"/>
    </source>
</evidence>
<evidence type="ECO:0000256" key="8">
    <source>
        <dbReference type="SAM" id="Phobius"/>
    </source>
</evidence>
<reference evidence="10 11" key="1">
    <citation type="submission" date="2017-09" db="EMBL/GenBank/DDBJ databases">
        <authorList>
            <person name="Varghese N."/>
            <person name="Submissions S."/>
        </authorList>
    </citation>
    <scope>NUCLEOTIDE SEQUENCE [LARGE SCALE GENOMIC DNA]</scope>
    <source>
        <strain evidence="10 11">OK806</strain>
    </source>
</reference>
<protein>
    <submittedName>
        <fullName evidence="10">Aspartate-alanine antiporter</fullName>
    </submittedName>
</protein>
<feature type="domain" description="RCK C-terminal" evidence="9">
    <location>
        <begin position="291"/>
        <end position="379"/>
    </location>
</feature>
<feature type="domain" description="RCK C-terminal" evidence="9">
    <location>
        <begin position="206"/>
        <end position="285"/>
    </location>
</feature>
<gene>
    <name evidence="10" type="ORF">SAMN05446927_5943</name>
</gene>